<gene>
    <name evidence="1" type="ORF">SAMN05444580_10877</name>
</gene>
<evidence type="ECO:0000313" key="1">
    <source>
        <dbReference type="EMBL" id="SDD96591.1"/>
    </source>
</evidence>
<name>A0A1G6Z227_9NOCA</name>
<proteinExistence type="predicted"/>
<dbReference type="Proteomes" id="UP000199417">
    <property type="component" value="Unassembled WGS sequence"/>
</dbReference>
<evidence type="ECO:0008006" key="3">
    <source>
        <dbReference type="Google" id="ProtNLM"/>
    </source>
</evidence>
<dbReference type="AlphaFoldDB" id="A0A1G6Z227"/>
<evidence type="ECO:0000313" key="2">
    <source>
        <dbReference type="Proteomes" id="UP000199417"/>
    </source>
</evidence>
<protein>
    <recommendedName>
        <fullName evidence="3">Ribbon-helix-helix protein, copG family</fullName>
    </recommendedName>
</protein>
<reference evidence="1 2" key="1">
    <citation type="submission" date="2016-10" db="EMBL/GenBank/DDBJ databases">
        <authorList>
            <person name="de Groot N.N."/>
        </authorList>
    </citation>
    <scope>NUCLEOTIDE SEQUENCE [LARGE SCALE GENOMIC DNA]</scope>
    <source>
        <strain evidence="1 2">JCM 11308</strain>
    </source>
</reference>
<accession>A0A1G6Z227</accession>
<keyword evidence="2" id="KW-1185">Reference proteome</keyword>
<organism evidence="1 2">
    <name type="scientific">Rhodococcus tukisamuensis</name>
    <dbReference type="NCBI Taxonomy" id="168276"/>
    <lineage>
        <taxon>Bacteria</taxon>
        <taxon>Bacillati</taxon>
        <taxon>Actinomycetota</taxon>
        <taxon>Actinomycetes</taxon>
        <taxon>Mycobacteriales</taxon>
        <taxon>Nocardiaceae</taxon>
        <taxon>Rhodococcus</taxon>
    </lineage>
</organism>
<dbReference type="EMBL" id="FNAB01000008">
    <property type="protein sequence ID" value="SDD96591.1"/>
    <property type="molecule type" value="Genomic_DNA"/>
</dbReference>
<sequence>MPVPRPGPVRPLVGVKMDANQIQEYDQQAAHEGLLMKSGKPNRSELIRIKLAFADEHMPNGWRP</sequence>